<evidence type="ECO:0000256" key="11">
    <source>
        <dbReference type="HAMAP-Rule" id="MF_00454"/>
    </source>
</evidence>
<evidence type="ECO:0000313" key="13">
    <source>
        <dbReference type="Proteomes" id="UP001319200"/>
    </source>
</evidence>
<name>A0AAP2DJ05_9BACT</name>
<comment type="catalytic activity">
    <reaction evidence="10">
        <text>fluoride(in) = fluoride(out)</text>
        <dbReference type="Rhea" id="RHEA:76159"/>
        <dbReference type="ChEBI" id="CHEBI:17051"/>
    </reaction>
    <physiologicalReaction direction="left-to-right" evidence="10">
        <dbReference type="Rhea" id="RHEA:76160"/>
    </physiologicalReaction>
</comment>
<dbReference type="InterPro" id="IPR003691">
    <property type="entry name" value="FluC"/>
</dbReference>
<comment type="activity regulation">
    <text evidence="11">Na(+) is not transported, but it plays an essential structural role and its presence is essential for fluoride channel function.</text>
</comment>
<evidence type="ECO:0000256" key="5">
    <source>
        <dbReference type="ARBA" id="ARBA00022989"/>
    </source>
</evidence>
<dbReference type="NCBIfam" id="TIGR00494">
    <property type="entry name" value="crcB"/>
    <property type="match status" value="1"/>
</dbReference>
<keyword evidence="11" id="KW-0813">Transport</keyword>
<organism evidence="12 13">
    <name type="scientific">Chryseosolibacter histidini</name>
    <dbReference type="NCBI Taxonomy" id="2782349"/>
    <lineage>
        <taxon>Bacteria</taxon>
        <taxon>Pseudomonadati</taxon>
        <taxon>Bacteroidota</taxon>
        <taxon>Cytophagia</taxon>
        <taxon>Cytophagales</taxon>
        <taxon>Chryseotaleaceae</taxon>
        <taxon>Chryseosolibacter</taxon>
    </lineage>
</organism>
<dbReference type="Proteomes" id="UP001319200">
    <property type="component" value="Unassembled WGS sequence"/>
</dbReference>
<keyword evidence="11" id="KW-0915">Sodium</keyword>
<evidence type="ECO:0000256" key="10">
    <source>
        <dbReference type="ARBA" id="ARBA00035585"/>
    </source>
</evidence>
<dbReference type="GO" id="GO:0062054">
    <property type="term" value="F:fluoride channel activity"/>
    <property type="evidence" value="ECO:0007669"/>
    <property type="project" value="UniProtKB-UniRule"/>
</dbReference>
<accession>A0AAP2DJ05</accession>
<sequence length="127" mass="13485">MTFYKLLLVAIGGMFGSVARYVTARAVDEKIGAPFPYGTLTVNIVGSFILGVLYAWLIRKTADSESMRLLIGTGFCGGFTTFSAFALENVNFLQQKVITSSLVYTAVTLVAGFLAVVAGLALGKNLS</sequence>
<dbReference type="EMBL" id="JAHESF010000003">
    <property type="protein sequence ID" value="MBT1696107.1"/>
    <property type="molecule type" value="Genomic_DNA"/>
</dbReference>
<proteinExistence type="inferred from homology"/>
<dbReference type="RefSeq" id="WP_254161094.1">
    <property type="nucleotide sequence ID" value="NZ_JAHESF010000003.1"/>
</dbReference>
<dbReference type="Pfam" id="PF02537">
    <property type="entry name" value="CRCB"/>
    <property type="match status" value="1"/>
</dbReference>
<keyword evidence="4 11" id="KW-0812">Transmembrane</keyword>
<gene>
    <name evidence="11 12" type="primary">crcB</name>
    <name evidence="11" type="synonym">fluC</name>
    <name evidence="12" type="ORF">KK083_04425</name>
</gene>
<keyword evidence="13" id="KW-1185">Reference proteome</keyword>
<dbReference type="GO" id="GO:0005886">
    <property type="term" value="C:plasma membrane"/>
    <property type="evidence" value="ECO:0007669"/>
    <property type="project" value="UniProtKB-SubCell"/>
</dbReference>
<feature type="binding site" evidence="11">
    <location>
        <position position="77"/>
    </location>
    <ligand>
        <name>Na(+)</name>
        <dbReference type="ChEBI" id="CHEBI:29101"/>
        <note>structural</note>
    </ligand>
</feature>
<evidence type="ECO:0000256" key="7">
    <source>
        <dbReference type="ARBA" id="ARBA00023136"/>
    </source>
</evidence>
<feature type="binding site" evidence="11">
    <location>
        <position position="80"/>
    </location>
    <ligand>
        <name>Na(+)</name>
        <dbReference type="ChEBI" id="CHEBI:29101"/>
        <note>structural</note>
    </ligand>
</feature>
<keyword evidence="11" id="KW-0479">Metal-binding</keyword>
<keyword evidence="8 11" id="KW-0407">Ion channel</keyword>
<keyword evidence="2 11" id="KW-1003">Cell membrane</keyword>
<keyword evidence="5 11" id="KW-1133">Transmembrane helix</keyword>
<keyword evidence="3" id="KW-0997">Cell inner membrane</keyword>
<keyword evidence="6 11" id="KW-0406">Ion transport</keyword>
<dbReference type="PANTHER" id="PTHR28259:SF1">
    <property type="entry name" value="FLUORIDE EXPORT PROTEIN 1-RELATED"/>
    <property type="match status" value="1"/>
</dbReference>
<dbReference type="GO" id="GO:0046872">
    <property type="term" value="F:metal ion binding"/>
    <property type="evidence" value="ECO:0007669"/>
    <property type="project" value="UniProtKB-KW"/>
</dbReference>
<comment type="similarity">
    <text evidence="9 11">Belongs to the fluoride channel Fluc/FEX (TC 1.A.43) family.</text>
</comment>
<evidence type="ECO:0000256" key="6">
    <source>
        <dbReference type="ARBA" id="ARBA00023065"/>
    </source>
</evidence>
<evidence type="ECO:0000256" key="4">
    <source>
        <dbReference type="ARBA" id="ARBA00022692"/>
    </source>
</evidence>
<evidence type="ECO:0000256" key="1">
    <source>
        <dbReference type="ARBA" id="ARBA00004651"/>
    </source>
</evidence>
<dbReference type="HAMAP" id="MF_00454">
    <property type="entry name" value="FluC"/>
    <property type="match status" value="1"/>
</dbReference>
<comment type="function">
    <text evidence="11">Fluoride-specific ion channel. Important for reducing fluoride concentration in the cell, thus reducing its toxicity.</text>
</comment>
<feature type="transmembrane region" description="Helical" evidence="11">
    <location>
        <begin position="34"/>
        <end position="57"/>
    </location>
</feature>
<comment type="caution">
    <text evidence="12">The sequence shown here is derived from an EMBL/GenBank/DDBJ whole genome shotgun (WGS) entry which is preliminary data.</text>
</comment>
<evidence type="ECO:0000256" key="3">
    <source>
        <dbReference type="ARBA" id="ARBA00022519"/>
    </source>
</evidence>
<keyword evidence="7 11" id="KW-0472">Membrane</keyword>
<feature type="transmembrane region" description="Helical" evidence="11">
    <location>
        <begin position="102"/>
        <end position="122"/>
    </location>
</feature>
<evidence type="ECO:0000256" key="2">
    <source>
        <dbReference type="ARBA" id="ARBA00022475"/>
    </source>
</evidence>
<dbReference type="PANTHER" id="PTHR28259">
    <property type="entry name" value="FLUORIDE EXPORT PROTEIN 1-RELATED"/>
    <property type="match status" value="1"/>
</dbReference>
<evidence type="ECO:0000256" key="9">
    <source>
        <dbReference type="ARBA" id="ARBA00035120"/>
    </source>
</evidence>
<feature type="transmembrane region" description="Helical" evidence="11">
    <location>
        <begin position="69"/>
        <end position="87"/>
    </location>
</feature>
<protein>
    <recommendedName>
        <fullName evidence="11">Fluoride-specific ion channel FluC</fullName>
    </recommendedName>
</protein>
<dbReference type="AlphaFoldDB" id="A0AAP2DJ05"/>
<evidence type="ECO:0000313" key="12">
    <source>
        <dbReference type="EMBL" id="MBT1696107.1"/>
    </source>
</evidence>
<evidence type="ECO:0000256" key="8">
    <source>
        <dbReference type="ARBA" id="ARBA00023303"/>
    </source>
</evidence>
<reference evidence="12 13" key="1">
    <citation type="submission" date="2021-05" db="EMBL/GenBank/DDBJ databases">
        <title>A Polyphasic approach of four new species of the genus Ohtaekwangia: Ohtaekwangia histidinii sp. nov., Ohtaekwangia cretensis sp. nov., Ohtaekwangia indiensis sp. nov., Ohtaekwangia reichenbachii sp. nov. from diverse environment.</title>
        <authorList>
            <person name="Octaviana S."/>
        </authorList>
    </citation>
    <scope>NUCLEOTIDE SEQUENCE [LARGE SCALE GENOMIC DNA]</scope>
    <source>
        <strain evidence="12 13">PWU4</strain>
    </source>
</reference>
<comment type="subcellular location">
    <subcellularLocation>
        <location evidence="1 11">Cell membrane</location>
        <topology evidence="1 11">Multi-pass membrane protein</topology>
    </subcellularLocation>
</comment>
<dbReference type="GO" id="GO:0140114">
    <property type="term" value="P:cellular detoxification of fluoride"/>
    <property type="evidence" value="ECO:0007669"/>
    <property type="project" value="UniProtKB-UniRule"/>
</dbReference>